<evidence type="ECO:0000313" key="1">
    <source>
        <dbReference type="EMBL" id="CDZ83980.1"/>
    </source>
</evidence>
<gene>
    <name evidence="1" type="ORF">BN1086_02114</name>
</gene>
<protein>
    <submittedName>
        <fullName evidence="1">Uncharacterized protein</fullName>
    </submittedName>
</protein>
<dbReference type="RefSeq" id="WP_200029061.1">
    <property type="nucleotide sequence ID" value="NZ_JADVFP010000006.1"/>
</dbReference>
<name>A0A078LB68_CITKO</name>
<dbReference type="InterPro" id="IPR059241">
    <property type="entry name" value="SfIV_phage_associated"/>
</dbReference>
<organism evidence="1">
    <name type="scientific">Citrobacter koseri</name>
    <name type="common">Citrobacter diversus</name>
    <dbReference type="NCBI Taxonomy" id="545"/>
    <lineage>
        <taxon>Bacteria</taxon>
        <taxon>Pseudomonadati</taxon>
        <taxon>Pseudomonadota</taxon>
        <taxon>Gammaproteobacteria</taxon>
        <taxon>Enterobacterales</taxon>
        <taxon>Enterobacteriaceae</taxon>
        <taxon>Citrobacter</taxon>
    </lineage>
</organism>
<proteinExistence type="predicted"/>
<dbReference type="EMBL" id="LK931336">
    <property type="protein sequence ID" value="CDZ83980.1"/>
    <property type="molecule type" value="Genomic_DNA"/>
</dbReference>
<dbReference type="NCBIfam" id="NF033230">
    <property type="entry name" value="phage_region_01"/>
    <property type="match status" value="1"/>
</dbReference>
<reference evidence="1" key="1">
    <citation type="submission" date="2014-06" db="EMBL/GenBank/DDBJ databases">
        <authorList>
            <person name="Urmite Genomes Urmite Genomes"/>
        </authorList>
    </citation>
    <scope>NUCLEOTIDE SEQUENCE</scope>
</reference>
<sequence>MSNYSDLFQIIKIRVCQNNDFPASSLAGTNNYRANQVWYRIGQIFTLECVLSEYRKCNSSGYYLLDNEKALHHLIFQITKWKLEDIRRLSLNDSLFIISDRLKPDYMSEEAAEFLRSLNLPVSHYPVDDFSEADWAPKENSVFLQNHQ</sequence>
<dbReference type="AlphaFoldDB" id="A0A078LB68"/>
<accession>A0A078LB68</accession>